<dbReference type="RefSeq" id="WP_379936175.1">
    <property type="nucleotide sequence ID" value="NZ_JBHTHY010000022.1"/>
</dbReference>
<keyword evidence="3" id="KW-1185">Reference proteome</keyword>
<dbReference type="Pfam" id="PF18939">
    <property type="entry name" value="DUF5686"/>
    <property type="match status" value="1"/>
</dbReference>
<dbReference type="Proteomes" id="UP001597012">
    <property type="component" value="Unassembled WGS sequence"/>
</dbReference>
<dbReference type="SUPFAM" id="SSF49464">
    <property type="entry name" value="Carboxypeptidase regulatory domain-like"/>
    <property type="match status" value="1"/>
</dbReference>
<dbReference type="Gene3D" id="2.60.40.1120">
    <property type="entry name" value="Carboxypeptidase-like, regulatory domain"/>
    <property type="match status" value="1"/>
</dbReference>
<evidence type="ECO:0000256" key="1">
    <source>
        <dbReference type="SAM" id="SignalP"/>
    </source>
</evidence>
<proteinExistence type="predicted"/>
<dbReference type="InterPro" id="IPR043741">
    <property type="entry name" value="DUF5686"/>
</dbReference>
<feature type="signal peptide" evidence="1">
    <location>
        <begin position="1"/>
        <end position="20"/>
    </location>
</feature>
<name>A0ABW3B7Y2_9FLAO</name>
<evidence type="ECO:0000313" key="3">
    <source>
        <dbReference type="Proteomes" id="UP001597012"/>
    </source>
</evidence>
<keyword evidence="1" id="KW-0732">Signal</keyword>
<evidence type="ECO:0000313" key="2">
    <source>
        <dbReference type="EMBL" id="MFD0799245.1"/>
    </source>
</evidence>
<gene>
    <name evidence="2" type="ORF">ACFQZJ_17370</name>
</gene>
<accession>A0ABW3B7Y2</accession>
<dbReference type="Pfam" id="PF13715">
    <property type="entry name" value="CarbopepD_reg_2"/>
    <property type="match status" value="1"/>
</dbReference>
<dbReference type="EMBL" id="JBHTHY010000022">
    <property type="protein sequence ID" value="MFD0799245.1"/>
    <property type="molecule type" value="Genomic_DNA"/>
</dbReference>
<reference evidence="3" key="1">
    <citation type="journal article" date="2019" name="Int. J. Syst. Evol. Microbiol.">
        <title>The Global Catalogue of Microorganisms (GCM) 10K type strain sequencing project: providing services to taxonomists for standard genome sequencing and annotation.</title>
        <authorList>
            <consortium name="The Broad Institute Genomics Platform"/>
            <consortium name="The Broad Institute Genome Sequencing Center for Infectious Disease"/>
            <person name="Wu L."/>
            <person name="Ma J."/>
        </authorList>
    </citation>
    <scope>NUCLEOTIDE SEQUENCE [LARGE SCALE GENOMIC DNA]</scope>
    <source>
        <strain evidence="3">CCUG 61948</strain>
    </source>
</reference>
<protein>
    <submittedName>
        <fullName evidence="2">DUF5686 and carboxypeptidase regulatory-like domain-containing protein</fullName>
    </submittedName>
</protein>
<organism evidence="2 3">
    <name type="scientific">Maribacter chungangensis</name>
    <dbReference type="NCBI Taxonomy" id="1069117"/>
    <lineage>
        <taxon>Bacteria</taxon>
        <taxon>Pseudomonadati</taxon>
        <taxon>Bacteroidota</taxon>
        <taxon>Flavobacteriia</taxon>
        <taxon>Flavobacteriales</taxon>
        <taxon>Flavobacteriaceae</taxon>
        <taxon>Maribacter</taxon>
    </lineage>
</organism>
<dbReference type="InterPro" id="IPR008969">
    <property type="entry name" value="CarboxyPept-like_regulatory"/>
</dbReference>
<feature type="chain" id="PRO_5045929138" evidence="1">
    <location>
        <begin position="21"/>
        <end position="820"/>
    </location>
</feature>
<sequence>MQNKYLVLLFLICCSFYGNAQVFGLVTDKNNEPLPFVNIYVEETLNGTTTNANGEYQLTVPSKGKQVIVFKYLGYKTEKKSLDITEAVYELNMTMTEEGLNLNEVEIVANSNPANTIMRNVIANRKELQEKITNYRVNFYSKGLLKIKNAPERILGQELGDFGGGLDSTRTGILYLSETISEVARSEGKLKEKILATKVSGNDNGFSFNAALDIDFSFYENRVELGSQLVSPLAENAFSYYKYQLKGTFYDEGNRLINQIEVKSKLPEGKTFNGTIYIVEDEWALYAVDLKLTGKQAQIVPVDTFYIKQSFNYSKKDKMWLKVLQSFDFEYSILGFKGSGRFTAAYKDYDLEPNFVKGDFTSEILSFEENANKKDSVFWEVKRPVPLTVEEAVDYQLKDSIQIIRKTQKYLDSVDAKKNKFKLSSLLFGYSYDNTFKEKYYTLNTPLENIAFNTVQGWHGSLAFDYLKLDKEEGTAFQFNIAVNYGLSDKRVRPTASFYYRFNRFSRPILRLKIGNVAEQINNEEPITTIGNSITSLFFERNFAKFYDLTFANFSYTKEITNGIQTNLSLGFEDRKPLFNTTDFTYIDFNDRQFTSNNPLAPDNFDTAIIDDHSIVKLGVDVRIRFGQQYLSYPDQKFNITNELYPTLHLGYEKGFASSSAANHFDQLKVRLNQSFDVANKGDFSYNIRAGAFLNQQDISFVDYQHFNGNESYITRKDYMESFFLLPYYELSTNKEYVEAHVEHNFNGFIMNRIPLLRKLNSHLIVSGKFLATTNNRPYSELGIALGNLGWKKFRFLRVGYAQSYYYNSVERGINIGLIF</sequence>
<comment type="caution">
    <text evidence="2">The sequence shown here is derived from an EMBL/GenBank/DDBJ whole genome shotgun (WGS) entry which is preliminary data.</text>
</comment>